<dbReference type="EMBL" id="MASI01000002">
    <property type="protein sequence ID" value="ODA68138.1"/>
    <property type="molecule type" value="Genomic_DNA"/>
</dbReference>
<accession>A0A1E2S1C0</accession>
<dbReference type="PATRIC" id="fig|1177755.3.peg.1316"/>
<reference evidence="6 7" key="1">
    <citation type="submission" date="2016-07" db="EMBL/GenBank/DDBJ databases">
        <title>Draft genome sequence of Methyloligella halotolerans C2T (VKM B-2706T=CCUG 61687T=DSM 25045T), a halotolerant polyhydroxybutyrate accumulating methylotroph.</title>
        <authorList>
            <person name="Vasilenko O.V."/>
            <person name="Doronina N.V."/>
            <person name="Poroshina M.N."/>
            <person name="Tarlachkov S.V."/>
            <person name="Trotsenko Y.A."/>
        </authorList>
    </citation>
    <scope>NUCLEOTIDE SEQUENCE [LARGE SCALE GENOMIC DNA]</scope>
    <source>
        <strain evidence="6 7">VKM B-2706</strain>
    </source>
</reference>
<dbReference type="InterPro" id="IPR029028">
    <property type="entry name" value="Alpha/beta_knot_MTases"/>
</dbReference>
<dbReference type="InterPro" id="IPR003742">
    <property type="entry name" value="RlmH-like"/>
</dbReference>
<comment type="subunit">
    <text evidence="5">Homodimer.</text>
</comment>
<dbReference type="AlphaFoldDB" id="A0A1E2S1C0"/>
<keyword evidence="5" id="KW-0963">Cytoplasm</keyword>
<organism evidence="6 7">
    <name type="scientific">Methyloligella halotolerans</name>
    <dbReference type="NCBI Taxonomy" id="1177755"/>
    <lineage>
        <taxon>Bacteria</taxon>
        <taxon>Pseudomonadati</taxon>
        <taxon>Pseudomonadota</taxon>
        <taxon>Alphaproteobacteria</taxon>
        <taxon>Hyphomicrobiales</taxon>
        <taxon>Hyphomicrobiaceae</taxon>
        <taxon>Methyloligella</taxon>
    </lineage>
</organism>
<evidence type="ECO:0000256" key="5">
    <source>
        <dbReference type="HAMAP-Rule" id="MF_00658"/>
    </source>
</evidence>
<dbReference type="InterPro" id="IPR029026">
    <property type="entry name" value="tRNA_m1G_MTases_N"/>
</dbReference>
<dbReference type="SUPFAM" id="SSF75217">
    <property type="entry name" value="alpha/beta knot"/>
    <property type="match status" value="1"/>
</dbReference>
<dbReference type="PANTHER" id="PTHR33603">
    <property type="entry name" value="METHYLTRANSFERASE"/>
    <property type="match status" value="1"/>
</dbReference>
<evidence type="ECO:0000256" key="1">
    <source>
        <dbReference type="ARBA" id="ARBA00022603"/>
    </source>
</evidence>
<evidence type="ECO:0000256" key="4">
    <source>
        <dbReference type="ARBA" id="ARBA00038303"/>
    </source>
</evidence>
<keyword evidence="1 5" id="KW-0489">Methyltransferase</keyword>
<dbReference type="RefSeq" id="WP_342586630.1">
    <property type="nucleotide sequence ID" value="NZ_MASI01000002.1"/>
</dbReference>
<comment type="similarity">
    <text evidence="4 5">Belongs to the RNA methyltransferase RlmH family.</text>
</comment>
<dbReference type="NCBIfam" id="NF000989">
    <property type="entry name" value="PRK00103.2-3"/>
    <property type="match status" value="1"/>
</dbReference>
<proteinExistence type="inferred from homology"/>
<evidence type="ECO:0000256" key="3">
    <source>
        <dbReference type="ARBA" id="ARBA00022691"/>
    </source>
</evidence>
<dbReference type="Pfam" id="PF02590">
    <property type="entry name" value="SPOUT_MTase"/>
    <property type="match status" value="1"/>
</dbReference>
<dbReference type="GO" id="GO:0005737">
    <property type="term" value="C:cytoplasm"/>
    <property type="evidence" value="ECO:0007669"/>
    <property type="project" value="UniProtKB-SubCell"/>
</dbReference>
<dbReference type="PANTHER" id="PTHR33603:SF1">
    <property type="entry name" value="RIBOSOMAL RNA LARGE SUBUNIT METHYLTRANSFERASE H"/>
    <property type="match status" value="1"/>
</dbReference>
<feature type="binding site" evidence="5">
    <location>
        <position position="109"/>
    </location>
    <ligand>
        <name>S-adenosyl-L-methionine</name>
        <dbReference type="ChEBI" id="CHEBI:59789"/>
    </ligand>
</feature>
<sequence>MMRLQIAAVGKLKRGPERELLATYLDRAQASGRTMGFGPVTQAELPEAKLPDAEARKVAEADALISKIPADARIVALDPNGRAVSSEAFADRLRSLRDEAVPGVCFVIGGADGLGNGLLERAEDTLSLGPMVLPHGLARIVLAEQIYRAMTILAGHPYHRG</sequence>
<comment type="subcellular location">
    <subcellularLocation>
        <location evidence="5">Cytoplasm</location>
    </subcellularLocation>
</comment>
<dbReference type="Gene3D" id="3.40.1280.10">
    <property type="match status" value="1"/>
</dbReference>
<dbReference type="CDD" id="cd18081">
    <property type="entry name" value="RlmH-like"/>
    <property type="match status" value="1"/>
</dbReference>
<comment type="function">
    <text evidence="5">Specifically methylates the pseudouridine at position 1915 (m3Psi1915) in 23S rRNA.</text>
</comment>
<dbReference type="GO" id="GO:0070038">
    <property type="term" value="F:rRNA (pseudouridine-N3-)-methyltransferase activity"/>
    <property type="evidence" value="ECO:0007669"/>
    <property type="project" value="UniProtKB-UniRule"/>
</dbReference>
<keyword evidence="2 5" id="KW-0808">Transferase</keyword>
<protein>
    <recommendedName>
        <fullName evidence="5">Ribosomal RNA large subunit methyltransferase H</fullName>
        <ecNumber evidence="5">2.1.1.177</ecNumber>
    </recommendedName>
    <alternativeName>
        <fullName evidence="5">23S rRNA (pseudouridine1915-N3)-methyltransferase</fullName>
    </alternativeName>
    <alternativeName>
        <fullName evidence="5">23S rRNA m3Psi1915 methyltransferase</fullName>
    </alternativeName>
    <alternativeName>
        <fullName evidence="5">rRNA (pseudouridine-N3-)-methyltransferase RlmH</fullName>
    </alternativeName>
</protein>
<evidence type="ECO:0000313" key="6">
    <source>
        <dbReference type="EMBL" id="ODA68138.1"/>
    </source>
</evidence>
<feature type="binding site" evidence="5">
    <location>
        <begin position="128"/>
        <end position="133"/>
    </location>
    <ligand>
        <name>S-adenosyl-L-methionine</name>
        <dbReference type="ChEBI" id="CHEBI:59789"/>
    </ligand>
</feature>
<dbReference type="HAMAP" id="MF_00658">
    <property type="entry name" value="23SrRNA_methyltr_H"/>
    <property type="match status" value="1"/>
</dbReference>
<dbReference type="STRING" id="1177755.A7A08_01309"/>
<dbReference type="PIRSF" id="PIRSF004505">
    <property type="entry name" value="MT_bac"/>
    <property type="match status" value="1"/>
</dbReference>
<feature type="binding site" evidence="5">
    <location>
        <position position="77"/>
    </location>
    <ligand>
        <name>S-adenosyl-L-methionine</name>
        <dbReference type="ChEBI" id="CHEBI:59789"/>
    </ligand>
</feature>
<dbReference type="Proteomes" id="UP000095087">
    <property type="component" value="Unassembled WGS sequence"/>
</dbReference>
<keyword evidence="7" id="KW-1185">Reference proteome</keyword>
<name>A0A1E2S1C0_9HYPH</name>
<evidence type="ECO:0000256" key="2">
    <source>
        <dbReference type="ARBA" id="ARBA00022679"/>
    </source>
</evidence>
<dbReference type="EC" id="2.1.1.177" evidence="5"/>
<gene>
    <name evidence="5" type="primary">rlmH</name>
    <name evidence="6" type="ORF">A7A08_01309</name>
</gene>
<keyword evidence="5" id="KW-0698">rRNA processing</keyword>
<evidence type="ECO:0000313" key="7">
    <source>
        <dbReference type="Proteomes" id="UP000095087"/>
    </source>
</evidence>
<comment type="catalytic activity">
    <reaction evidence="5">
        <text>pseudouridine(1915) in 23S rRNA + S-adenosyl-L-methionine = N(3)-methylpseudouridine(1915) in 23S rRNA + S-adenosyl-L-homocysteine + H(+)</text>
        <dbReference type="Rhea" id="RHEA:42752"/>
        <dbReference type="Rhea" id="RHEA-COMP:10221"/>
        <dbReference type="Rhea" id="RHEA-COMP:10222"/>
        <dbReference type="ChEBI" id="CHEBI:15378"/>
        <dbReference type="ChEBI" id="CHEBI:57856"/>
        <dbReference type="ChEBI" id="CHEBI:59789"/>
        <dbReference type="ChEBI" id="CHEBI:65314"/>
        <dbReference type="ChEBI" id="CHEBI:74486"/>
        <dbReference type="EC" id="2.1.1.177"/>
    </reaction>
</comment>
<keyword evidence="3 5" id="KW-0949">S-adenosyl-L-methionine</keyword>
<comment type="caution">
    <text evidence="6">The sequence shown here is derived from an EMBL/GenBank/DDBJ whole genome shotgun (WGS) entry which is preliminary data.</text>
</comment>